<dbReference type="AlphaFoldDB" id="A0A7S4CSZ5"/>
<reference evidence="2" key="1">
    <citation type="submission" date="2021-01" db="EMBL/GenBank/DDBJ databases">
        <authorList>
            <person name="Corre E."/>
            <person name="Pelletier E."/>
            <person name="Niang G."/>
            <person name="Scheremetjew M."/>
            <person name="Finn R."/>
            <person name="Kale V."/>
            <person name="Holt S."/>
            <person name="Cochrane G."/>
            <person name="Meng A."/>
            <person name="Brown T."/>
            <person name="Cohen L."/>
        </authorList>
    </citation>
    <scope>NUCLEOTIDE SEQUENCE</scope>
    <source>
        <strain evidence="2">CCMP1594</strain>
    </source>
</reference>
<gene>
    <name evidence="2" type="ORF">EGYM00163_LOCUS16724</name>
</gene>
<protein>
    <submittedName>
        <fullName evidence="2">Uncharacterized protein</fullName>
    </submittedName>
</protein>
<organism evidence="2">
    <name type="scientific">Eutreptiella gymnastica</name>
    <dbReference type="NCBI Taxonomy" id="73025"/>
    <lineage>
        <taxon>Eukaryota</taxon>
        <taxon>Discoba</taxon>
        <taxon>Euglenozoa</taxon>
        <taxon>Euglenida</taxon>
        <taxon>Spirocuta</taxon>
        <taxon>Euglenophyceae</taxon>
        <taxon>Eutreptiales</taxon>
        <taxon>Eutreptiaceae</taxon>
        <taxon>Eutreptiella</taxon>
    </lineage>
</organism>
<name>A0A7S4CSZ5_9EUGL</name>
<dbReference type="EMBL" id="HBJA01047493">
    <property type="protein sequence ID" value="CAE0805598.1"/>
    <property type="molecule type" value="Transcribed_RNA"/>
</dbReference>
<proteinExistence type="predicted"/>
<accession>A0A7S4CSZ5</accession>
<feature type="region of interest" description="Disordered" evidence="1">
    <location>
        <begin position="1"/>
        <end position="79"/>
    </location>
</feature>
<evidence type="ECO:0000313" key="2">
    <source>
        <dbReference type="EMBL" id="CAE0805598.1"/>
    </source>
</evidence>
<evidence type="ECO:0000256" key="1">
    <source>
        <dbReference type="SAM" id="MobiDB-lite"/>
    </source>
</evidence>
<sequence>MVSNVVQAMLPTQEKKHGSGASGQAAVPETTAGPKAAVEAPLHAAADHQKPVPSSSAEPKATSAPKEVPPTDPEAEAAFNAANAALDKALAEAEVVLQWLVGATGKDVDLEKAQRALETSDRVVHARKEAAKAATNPVEALALVEQAEKQQQLVSNVVQALRSKQAAQQALGPDALGPEDPMVLALKNANEALDQSLDDAKMMLSWLALGSANRNKDVDLDKLQAAMKVVSTVIESRKEQKAKEAADPLEALEEMQRQEQLVNDAVVEAVESIMMEQNAWHNEP</sequence>